<gene>
    <name evidence="1" type="ORF">GA0070612_2788</name>
</gene>
<name>A0A1C4WTH0_9ACTN</name>
<evidence type="ECO:0000313" key="1">
    <source>
        <dbReference type="EMBL" id="SCE99171.1"/>
    </source>
</evidence>
<reference evidence="2" key="1">
    <citation type="submission" date="2016-06" db="EMBL/GenBank/DDBJ databases">
        <authorList>
            <person name="Varghese N."/>
            <person name="Submissions Spin"/>
        </authorList>
    </citation>
    <scope>NUCLEOTIDE SEQUENCE [LARGE SCALE GENOMIC DNA]</scope>
    <source>
        <strain evidence="2">DSM 45160</strain>
    </source>
</reference>
<accession>A0A1C4WTH0</accession>
<proteinExistence type="predicted"/>
<dbReference type="Proteomes" id="UP000198224">
    <property type="component" value="Chromosome I"/>
</dbReference>
<dbReference type="RefSeq" id="WP_088988267.1">
    <property type="nucleotide sequence ID" value="NZ_LT607409.1"/>
</dbReference>
<keyword evidence="2" id="KW-1185">Reference proteome</keyword>
<protein>
    <submittedName>
        <fullName evidence="1">Uncharacterized protein</fullName>
    </submittedName>
</protein>
<sequence>MSDLSDITNGDPRRLRGLRDNLDRLANSPQPELREMARAVLDGELTLRTAALSSAYAPALGDAFNEFWTYYSQLSPHGRSELEASAYTYQTSTEQDPDT</sequence>
<dbReference type="EMBL" id="LT607409">
    <property type="protein sequence ID" value="SCE99171.1"/>
    <property type="molecule type" value="Genomic_DNA"/>
</dbReference>
<evidence type="ECO:0000313" key="2">
    <source>
        <dbReference type="Proteomes" id="UP000198224"/>
    </source>
</evidence>
<dbReference type="AlphaFoldDB" id="A0A1C4WTH0"/>
<organism evidence="1 2">
    <name type="scientific">Micromonospora chokoriensis</name>
    <dbReference type="NCBI Taxonomy" id="356851"/>
    <lineage>
        <taxon>Bacteria</taxon>
        <taxon>Bacillati</taxon>
        <taxon>Actinomycetota</taxon>
        <taxon>Actinomycetes</taxon>
        <taxon>Micromonosporales</taxon>
        <taxon>Micromonosporaceae</taxon>
        <taxon>Micromonospora</taxon>
    </lineage>
</organism>